<evidence type="ECO:0000313" key="2">
    <source>
        <dbReference type="Proteomes" id="UP000318307"/>
    </source>
</evidence>
<dbReference type="EMBL" id="VLLC01000008">
    <property type="protein sequence ID" value="TWI73212.1"/>
    <property type="molecule type" value="Genomic_DNA"/>
</dbReference>
<evidence type="ECO:0000313" key="1">
    <source>
        <dbReference type="EMBL" id="TWI73212.1"/>
    </source>
</evidence>
<keyword evidence="2" id="KW-1185">Reference proteome</keyword>
<protein>
    <submittedName>
        <fullName evidence="1">Uncharacterized protein</fullName>
    </submittedName>
</protein>
<proteinExistence type="predicted"/>
<dbReference type="Proteomes" id="UP000318307">
    <property type="component" value="Unassembled WGS sequence"/>
</dbReference>
<organism evidence="1 2">
    <name type="scientific">Desulfobotulus alkaliphilus</name>
    <dbReference type="NCBI Taxonomy" id="622671"/>
    <lineage>
        <taxon>Bacteria</taxon>
        <taxon>Pseudomonadati</taxon>
        <taxon>Thermodesulfobacteriota</taxon>
        <taxon>Desulfobacteria</taxon>
        <taxon>Desulfobacterales</taxon>
        <taxon>Desulfobacteraceae</taxon>
        <taxon>Desulfobotulus</taxon>
    </lineage>
</organism>
<accession>A0A562RVW8</accession>
<gene>
    <name evidence="1" type="ORF">LZ24_01299</name>
</gene>
<reference evidence="1 2" key="1">
    <citation type="submission" date="2019-07" db="EMBL/GenBank/DDBJ databases">
        <title>Genome sequencing of 100 strains of the haloalkaliphilic chemolithoautotrophic sulfur-oxidizing bacterium Thioalkalivibrio.</title>
        <authorList>
            <person name="Muyzer G."/>
        </authorList>
    </citation>
    <scope>NUCLEOTIDE SEQUENCE [LARGE SCALE GENOMIC DNA]</scope>
    <source>
        <strain evidence="1 2">ASO4-4</strain>
    </source>
</reference>
<sequence length="64" mass="7200">MASSMSSCTLDSGQLWPHTVQRKVTLRQLRLTRILPFPHTGQTKAVSTIHPFPVKVNKNLCIMP</sequence>
<name>A0A562RVW8_9BACT</name>
<dbReference type="AlphaFoldDB" id="A0A562RVW8"/>
<comment type="caution">
    <text evidence="1">The sequence shown here is derived from an EMBL/GenBank/DDBJ whole genome shotgun (WGS) entry which is preliminary data.</text>
</comment>